<dbReference type="PIRSF" id="PIRSF002849">
    <property type="entry name" value="AAA_ATPase_chaperone_MoxR_prd"/>
    <property type="match status" value="1"/>
</dbReference>
<dbReference type="Pfam" id="PF17863">
    <property type="entry name" value="AAA_lid_2"/>
    <property type="match status" value="1"/>
</dbReference>
<comment type="similarity">
    <text evidence="3">Belongs to the MoxR family.</text>
</comment>
<dbReference type="InterPro" id="IPR011703">
    <property type="entry name" value="ATPase_AAA-3"/>
</dbReference>
<keyword evidence="2" id="KW-0067">ATP-binding</keyword>
<keyword evidence="1" id="KW-0547">Nucleotide-binding</keyword>
<evidence type="ECO:0000313" key="7">
    <source>
        <dbReference type="EMBL" id="OUS18019.1"/>
    </source>
</evidence>
<dbReference type="GO" id="GO:0005524">
    <property type="term" value="F:ATP binding"/>
    <property type="evidence" value="ECO:0007669"/>
    <property type="project" value="UniProtKB-KW"/>
</dbReference>
<gene>
    <name evidence="7" type="ORF">A9Q93_04445</name>
</gene>
<comment type="caution">
    <text evidence="7">The sequence shown here is derived from an EMBL/GenBank/DDBJ whole genome shotgun (WGS) entry which is preliminary data.</text>
</comment>
<evidence type="ECO:0000256" key="2">
    <source>
        <dbReference type="ARBA" id="ARBA00022840"/>
    </source>
</evidence>
<feature type="domain" description="ChlI/MoxR AAA lid" evidence="6">
    <location>
        <begin position="305"/>
        <end position="376"/>
    </location>
</feature>
<dbReference type="InterPro" id="IPR041628">
    <property type="entry name" value="ChlI/MoxR_AAA_lid"/>
</dbReference>
<dbReference type="Proteomes" id="UP000196102">
    <property type="component" value="Unassembled WGS sequence"/>
</dbReference>
<dbReference type="EMBL" id="MAAX01000073">
    <property type="protein sequence ID" value="OUS18019.1"/>
    <property type="molecule type" value="Genomic_DNA"/>
</dbReference>
<name>A0A1Z8B623_9FLAO</name>
<dbReference type="PANTHER" id="PTHR42759">
    <property type="entry name" value="MOXR FAMILY PROTEIN"/>
    <property type="match status" value="1"/>
</dbReference>
<protein>
    <submittedName>
        <fullName evidence="7">Magnesium chelatase</fullName>
    </submittedName>
</protein>
<dbReference type="Pfam" id="PF07726">
    <property type="entry name" value="AAA_3"/>
    <property type="match status" value="1"/>
</dbReference>
<feature type="region of interest" description="Disordered" evidence="4">
    <location>
        <begin position="1"/>
        <end position="60"/>
    </location>
</feature>
<dbReference type="RefSeq" id="WP_303686180.1">
    <property type="nucleotide sequence ID" value="NZ_CAJXYO010000016.1"/>
</dbReference>
<dbReference type="AlphaFoldDB" id="A0A1Z8B623"/>
<reference evidence="8" key="1">
    <citation type="journal article" date="2017" name="Proc. Natl. Acad. Sci. U.S.A.">
        <title>Simulation of Deepwater Horizon oil plume reveals substrate specialization within a complex community of hydrocarbon-degraders.</title>
        <authorList>
            <person name="Hu P."/>
            <person name="Dubinsky E.A."/>
            <person name="Probst A.J."/>
            <person name="Wang J."/>
            <person name="Sieber C.M.K."/>
            <person name="Tom L.M."/>
            <person name="Gardinali P."/>
            <person name="Banfield J.F."/>
            <person name="Atlas R.M."/>
            <person name="Andersen G.L."/>
        </authorList>
    </citation>
    <scope>NUCLEOTIDE SEQUENCE [LARGE SCALE GENOMIC DNA]</scope>
</reference>
<feature type="domain" description="ATPase AAA-3" evidence="5">
    <location>
        <begin position="109"/>
        <end position="239"/>
    </location>
</feature>
<feature type="compositionally biased region" description="Low complexity" evidence="4">
    <location>
        <begin position="1"/>
        <end position="29"/>
    </location>
</feature>
<dbReference type="CDD" id="cd00009">
    <property type="entry name" value="AAA"/>
    <property type="match status" value="1"/>
</dbReference>
<accession>A0A1Z8B623</accession>
<evidence type="ECO:0000256" key="1">
    <source>
        <dbReference type="ARBA" id="ARBA00022741"/>
    </source>
</evidence>
<dbReference type="SUPFAM" id="SSF52540">
    <property type="entry name" value="P-loop containing nucleoside triphosphate hydrolases"/>
    <property type="match status" value="1"/>
</dbReference>
<dbReference type="InterPro" id="IPR027417">
    <property type="entry name" value="P-loop_NTPase"/>
</dbReference>
<dbReference type="Gene3D" id="1.10.8.80">
    <property type="entry name" value="Magnesium chelatase subunit I, C-Terminal domain"/>
    <property type="match status" value="1"/>
</dbReference>
<dbReference type="InterPro" id="IPR050764">
    <property type="entry name" value="CbbQ/NirQ/NorQ/GpvN"/>
</dbReference>
<dbReference type="Gene3D" id="3.40.50.300">
    <property type="entry name" value="P-loop containing nucleotide triphosphate hydrolases"/>
    <property type="match status" value="1"/>
</dbReference>
<dbReference type="FunFam" id="3.40.50.300:FF:000640">
    <property type="entry name" value="MoxR family ATPase"/>
    <property type="match status" value="1"/>
</dbReference>
<dbReference type="PANTHER" id="PTHR42759:SF5">
    <property type="entry name" value="METHANOL DEHYDROGENASE REGULATOR"/>
    <property type="match status" value="1"/>
</dbReference>
<sequence>MEDTTHNNNLDSSQDHSSSQPPQEPAQEQYVHQSEENGNDNAFAKAEQPQPSEQVQKEEGDASLQFQNRLDLNHLSAAVYKIKTELRKVIVGQEEMIDLLIVSILANGHSLIEGVPGVAKTVTAKLLAKTMQVDFSRIQFTPDLMPSDILGTSVFSMKNNEFEFKAGPIFSNIILIDEINRAPAKTQAALFEAMAERQVTIDGKEYDLNAPFLVFATQNPVEQEGTYRLPEAQLDRFLFKINVGYPNLEEEIQILSDHHARKNKDAEAMVSGVLTAEEIKKYQSTVKEIVIEDNLIKYIAKIILDTRNNPNLYLGASPRASIAIMNGSKAYAAIMGRDFVTPDDIKYIATAVMRHRIILTPEREMEGLTADRAVAQILENIEIPR</sequence>
<evidence type="ECO:0000259" key="5">
    <source>
        <dbReference type="Pfam" id="PF07726"/>
    </source>
</evidence>
<evidence type="ECO:0000256" key="3">
    <source>
        <dbReference type="ARBA" id="ARBA00061607"/>
    </source>
</evidence>
<evidence type="ECO:0000313" key="8">
    <source>
        <dbReference type="Proteomes" id="UP000196102"/>
    </source>
</evidence>
<organism evidence="7 8">
    <name type="scientific">Nonlabens dokdonensis</name>
    <dbReference type="NCBI Taxonomy" id="328515"/>
    <lineage>
        <taxon>Bacteria</taxon>
        <taxon>Pseudomonadati</taxon>
        <taxon>Bacteroidota</taxon>
        <taxon>Flavobacteriia</taxon>
        <taxon>Flavobacteriales</taxon>
        <taxon>Flavobacteriaceae</taxon>
        <taxon>Nonlabens</taxon>
    </lineage>
</organism>
<evidence type="ECO:0000256" key="4">
    <source>
        <dbReference type="SAM" id="MobiDB-lite"/>
    </source>
</evidence>
<evidence type="ECO:0000259" key="6">
    <source>
        <dbReference type="Pfam" id="PF17863"/>
    </source>
</evidence>
<dbReference type="GO" id="GO:0016887">
    <property type="term" value="F:ATP hydrolysis activity"/>
    <property type="evidence" value="ECO:0007669"/>
    <property type="project" value="InterPro"/>
</dbReference>
<proteinExistence type="inferred from homology"/>